<dbReference type="Gene3D" id="3.40.50.720">
    <property type="entry name" value="NAD(P)-binding Rossmann-like Domain"/>
    <property type="match status" value="1"/>
</dbReference>
<evidence type="ECO:0000256" key="4">
    <source>
        <dbReference type="SAM" id="MobiDB-lite"/>
    </source>
</evidence>
<dbReference type="InterPro" id="IPR036291">
    <property type="entry name" value="NAD(P)-bd_dom_sf"/>
</dbReference>
<evidence type="ECO:0000256" key="3">
    <source>
        <dbReference type="ARBA" id="ARBA00023144"/>
    </source>
</evidence>
<feature type="compositionally biased region" description="Basic and acidic residues" evidence="4">
    <location>
        <begin position="115"/>
        <end position="125"/>
    </location>
</feature>
<dbReference type="PANTHER" id="PTHR43725">
    <property type="entry name" value="UDP-GLUCOSE 4-EPIMERASE"/>
    <property type="match status" value="1"/>
</dbReference>
<gene>
    <name evidence="6" type="ORF">KHA94_11580</name>
</gene>
<dbReference type="Pfam" id="PF16363">
    <property type="entry name" value="GDP_Man_Dehyd"/>
    <property type="match status" value="1"/>
</dbReference>
<dbReference type="Gene3D" id="3.90.25.10">
    <property type="entry name" value="UDP-galactose 4-epimerase, domain 1"/>
    <property type="match status" value="1"/>
</dbReference>
<evidence type="ECO:0000313" key="7">
    <source>
        <dbReference type="Proteomes" id="UP000681027"/>
    </source>
</evidence>
<reference evidence="6 7" key="1">
    <citation type="submission" date="2021-05" db="EMBL/GenBank/DDBJ databases">
        <title>Novel Bacillus species.</title>
        <authorList>
            <person name="Liu G."/>
        </authorList>
    </citation>
    <scope>NUCLEOTIDE SEQUENCE [LARGE SCALE GENOMIC DNA]</scope>
    <source>
        <strain evidence="6 7">FJAT-49705</strain>
    </source>
</reference>
<comment type="caution">
    <text evidence="6">The sequence shown here is derived from an EMBL/GenBank/DDBJ whole genome shotgun (WGS) entry which is preliminary data.</text>
</comment>
<dbReference type="PANTHER" id="PTHR43725:SF53">
    <property type="entry name" value="UDP-ARABINOSE 4-EPIMERASE 1"/>
    <property type="match status" value="1"/>
</dbReference>
<feature type="domain" description="NAD(P)-binding" evidence="5">
    <location>
        <begin position="2"/>
        <end position="95"/>
    </location>
</feature>
<keyword evidence="3" id="KW-0299">Galactose metabolism</keyword>
<evidence type="ECO:0000313" key="6">
    <source>
        <dbReference type="EMBL" id="MBS4190824.1"/>
    </source>
</evidence>
<name>A0ABS5NSM6_9BACI</name>
<protein>
    <recommendedName>
        <fullName evidence="2">UDP-glucose 4-epimerase</fullName>
    </recommendedName>
</protein>
<accession>A0ABS5NSM6</accession>
<comment type="similarity">
    <text evidence="1">Belongs to the NAD(P)-dependent epimerase/dehydratase family.</text>
</comment>
<evidence type="ECO:0000259" key="5">
    <source>
        <dbReference type="Pfam" id="PF16363"/>
    </source>
</evidence>
<dbReference type="InterPro" id="IPR016040">
    <property type="entry name" value="NAD(P)-bd_dom"/>
</dbReference>
<dbReference type="SUPFAM" id="SSF51735">
    <property type="entry name" value="NAD(P)-binding Rossmann-fold domains"/>
    <property type="match status" value="1"/>
</dbReference>
<feature type="region of interest" description="Disordered" evidence="4">
    <location>
        <begin position="106"/>
        <end position="125"/>
    </location>
</feature>
<evidence type="ECO:0000256" key="1">
    <source>
        <dbReference type="ARBA" id="ARBA00007637"/>
    </source>
</evidence>
<organism evidence="6 7">
    <name type="scientific">Cytobacillus citreus</name>
    <dbReference type="NCBI Taxonomy" id="2833586"/>
    <lineage>
        <taxon>Bacteria</taxon>
        <taxon>Bacillati</taxon>
        <taxon>Bacillota</taxon>
        <taxon>Bacilli</taxon>
        <taxon>Bacillales</taxon>
        <taxon>Bacillaceae</taxon>
        <taxon>Cytobacillus</taxon>
    </lineage>
</organism>
<keyword evidence="7" id="KW-1185">Reference proteome</keyword>
<keyword evidence="3" id="KW-0119">Carbohydrate metabolism</keyword>
<dbReference type="EMBL" id="JAGYPM010000003">
    <property type="protein sequence ID" value="MBS4190824.1"/>
    <property type="molecule type" value="Genomic_DNA"/>
</dbReference>
<sequence>MRDYVHVEDLAEAHLLALRYLQGGGKSNVFNLGNKIGYSVREVINTAVEVTRKNFHVIIGNRRQGDPAELVASADKAKKILGWKPKKCINQMIKDAWEWHLRHPDGYKSQSISMDSKDPNLKIGK</sequence>
<evidence type="ECO:0000256" key="2">
    <source>
        <dbReference type="ARBA" id="ARBA00018569"/>
    </source>
</evidence>
<dbReference type="Proteomes" id="UP000681027">
    <property type="component" value="Unassembled WGS sequence"/>
</dbReference>
<proteinExistence type="inferred from homology"/>